<dbReference type="Pfam" id="PF13592">
    <property type="entry name" value="HTH_33"/>
    <property type="match status" value="1"/>
</dbReference>
<protein>
    <submittedName>
        <fullName evidence="2">Winged helix-turn-helix domain-containing protein</fullName>
    </submittedName>
</protein>
<dbReference type="InterPro" id="IPR025959">
    <property type="entry name" value="Winged_HTH_dom"/>
</dbReference>
<evidence type="ECO:0000313" key="2">
    <source>
        <dbReference type="EMBL" id="TPG37715.1"/>
    </source>
</evidence>
<proteinExistence type="predicted"/>
<keyword evidence="3" id="KW-1185">Reference proteome</keyword>
<evidence type="ECO:0000259" key="1">
    <source>
        <dbReference type="Pfam" id="PF13592"/>
    </source>
</evidence>
<gene>
    <name evidence="2" type="ORF">EAH89_29845</name>
</gene>
<sequence>MLCRWIERRFDKRLHPASLSRVVRGLDLSRQKTRPRHPEADEAAKAAFAKATMLFVSVGSVSSRQLEGAAPVAMLRLE</sequence>
<dbReference type="Proteomes" id="UP000317078">
    <property type="component" value="Unassembled WGS sequence"/>
</dbReference>
<dbReference type="EMBL" id="RCZP01000085">
    <property type="protein sequence ID" value="TPG37715.1"/>
    <property type="molecule type" value="Genomic_DNA"/>
</dbReference>
<reference evidence="2 3" key="1">
    <citation type="journal article" date="2019" name="Environ. Microbiol.">
        <title>Species interactions and distinct microbial communities in high Arctic permafrost affected cryosols are associated with the CH4 and CO2 gas fluxes.</title>
        <authorList>
            <person name="Altshuler I."/>
            <person name="Hamel J."/>
            <person name="Turney S."/>
            <person name="Magnuson E."/>
            <person name="Levesque R."/>
            <person name="Greer C."/>
            <person name="Whyte L.G."/>
        </authorList>
    </citation>
    <scope>NUCLEOTIDE SEQUENCE [LARGE SCALE GENOMIC DNA]</scope>
    <source>
        <strain evidence="2 3">S9.3B</strain>
    </source>
</reference>
<name>A0A502EJ27_9PROT</name>
<comment type="caution">
    <text evidence="2">The sequence shown here is derived from an EMBL/GenBank/DDBJ whole genome shotgun (WGS) entry which is preliminary data.</text>
</comment>
<organism evidence="2 3">
    <name type="scientific">Muricoccus nepalensis</name>
    <dbReference type="NCBI Taxonomy" id="1854500"/>
    <lineage>
        <taxon>Bacteria</taxon>
        <taxon>Pseudomonadati</taxon>
        <taxon>Pseudomonadota</taxon>
        <taxon>Alphaproteobacteria</taxon>
        <taxon>Acetobacterales</taxon>
        <taxon>Roseomonadaceae</taxon>
        <taxon>Muricoccus</taxon>
    </lineage>
</organism>
<dbReference type="AlphaFoldDB" id="A0A502EJ27"/>
<dbReference type="OrthoDB" id="2375382at2"/>
<accession>A0A502EJ27</accession>
<feature type="domain" description="Winged helix-turn helix" evidence="1">
    <location>
        <begin position="2"/>
        <end position="51"/>
    </location>
</feature>
<evidence type="ECO:0000313" key="3">
    <source>
        <dbReference type="Proteomes" id="UP000317078"/>
    </source>
</evidence>